<evidence type="ECO:0000313" key="10">
    <source>
        <dbReference type="Proteomes" id="UP001501586"/>
    </source>
</evidence>
<evidence type="ECO:0000256" key="2">
    <source>
        <dbReference type="ARBA" id="ARBA00004829"/>
    </source>
</evidence>
<comment type="pathway">
    <text evidence="2">Carotenoid biosynthesis.</text>
</comment>
<protein>
    <recommendedName>
        <fullName evidence="11">Lycopene cyclase domain-containing protein</fullName>
    </recommendedName>
</protein>
<accession>A0ABP8EKC1</accession>
<dbReference type="RefSeq" id="WP_236866218.1">
    <property type="nucleotide sequence ID" value="NZ_BAABAZ010000006.1"/>
</dbReference>
<comment type="caution">
    <text evidence="9">The sequence shown here is derived from an EMBL/GenBank/DDBJ whole genome shotgun (WGS) entry which is preliminary data.</text>
</comment>
<evidence type="ECO:0000256" key="1">
    <source>
        <dbReference type="ARBA" id="ARBA00004141"/>
    </source>
</evidence>
<dbReference type="NCBIfam" id="TIGR03462">
    <property type="entry name" value="CarR_dom_SF"/>
    <property type="match status" value="1"/>
</dbReference>
<evidence type="ECO:0000313" key="9">
    <source>
        <dbReference type="EMBL" id="GAA4284393.1"/>
    </source>
</evidence>
<sequence>MSWAYLGCVLFSTAGMALLDWRHRLFWFADWRRAAVVHGIGLAAFLLWDAAGILFGVFARGDSPYMTGIEVAPELPIEEVFFLIFLCWLTMNLYTGLARLLRHLGRANGATGAHETRRTA</sequence>
<keyword evidence="7" id="KW-0413">Isomerase</keyword>
<evidence type="ECO:0000256" key="8">
    <source>
        <dbReference type="SAM" id="Phobius"/>
    </source>
</evidence>
<name>A0ABP8EKC1_9MICO</name>
<evidence type="ECO:0000256" key="3">
    <source>
        <dbReference type="ARBA" id="ARBA00022692"/>
    </source>
</evidence>
<evidence type="ECO:0000256" key="4">
    <source>
        <dbReference type="ARBA" id="ARBA00022746"/>
    </source>
</evidence>
<proteinExistence type="predicted"/>
<keyword evidence="10" id="KW-1185">Reference proteome</keyword>
<feature type="transmembrane region" description="Helical" evidence="8">
    <location>
        <begin position="80"/>
        <end position="101"/>
    </location>
</feature>
<keyword evidence="3 8" id="KW-0812">Transmembrane</keyword>
<organism evidence="9 10">
    <name type="scientific">Brevibacterium daeguense</name>
    <dbReference type="NCBI Taxonomy" id="909936"/>
    <lineage>
        <taxon>Bacteria</taxon>
        <taxon>Bacillati</taxon>
        <taxon>Actinomycetota</taxon>
        <taxon>Actinomycetes</taxon>
        <taxon>Micrococcales</taxon>
        <taxon>Brevibacteriaceae</taxon>
        <taxon>Brevibacterium</taxon>
    </lineage>
</organism>
<feature type="transmembrane region" description="Helical" evidence="8">
    <location>
        <begin position="35"/>
        <end position="59"/>
    </location>
</feature>
<dbReference type="Proteomes" id="UP001501586">
    <property type="component" value="Unassembled WGS sequence"/>
</dbReference>
<evidence type="ECO:0000256" key="7">
    <source>
        <dbReference type="ARBA" id="ARBA00023235"/>
    </source>
</evidence>
<evidence type="ECO:0000256" key="6">
    <source>
        <dbReference type="ARBA" id="ARBA00023136"/>
    </source>
</evidence>
<keyword evidence="6 8" id="KW-0472">Membrane</keyword>
<gene>
    <name evidence="9" type="ORF">GCM10022261_19240</name>
</gene>
<evidence type="ECO:0000256" key="5">
    <source>
        <dbReference type="ARBA" id="ARBA00022989"/>
    </source>
</evidence>
<reference evidence="10" key="1">
    <citation type="journal article" date="2019" name="Int. J. Syst. Evol. Microbiol.">
        <title>The Global Catalogue of Microorganisms (GCM) 10K type strain sequencing project: providing services to taxonomists for standard genome sequencing and annotation.</title>
        <authorList>
            <consortium name="The Broad Institute Genomics Platform"/>
            <consortium name="The Broad Institute Genome Sequencing Center for Infectious Disease"/>
            <person name="Wu L."/>
            <person name="Ma J."/>
        </authorList>
    </citation>
    <scope>NUCLEOTIDE SEQUENCE [LARGE SCALE GENOMIC DNA]</scope>
    <source>
        <strain evidence="10">JCM 17458</strain>
    </source>
</reference>
<comment type="subcellular location">
    <subcellularLocation>
        <location evidence="1">Membrane</location>
        <topology evidence="1">Multi-pass membrane protein</topology>
    </subcellularLocation>
</comment>
<keyword evidence="5 8" id="KW-1133">Transmembrane helix</keyword>
<dbReference type="EMBL" id="BAABAZ010000006">
    <property type="protein sequence ID" value="GAA4284393.1"/>
    <property type="molecule type" value="Genomic_DNA"/>
</dbReference>
<evidence type="ECO:0008006" key="11">
    <source>
        <dbReference type="Google" id="ProtNLM"/>
    </source>
</evidence>
<dbReference type="InterPro" id="IPR017825">
    <property type="entry name" value="Lycopene_cyclase_dom"/>
</dbReference>
<keyword evidence="4" id="KW-0125">Carotenoid biosynthesis</keyword>